<dbReference type="Proteomes" id="UP000712600">
    <property type="component" value="Unassembled WGS sequence"/>
</dbReference>
<dbReference type="AlphaFoldDB" id="A0A8S9PGA7"/>
<reference evidence="2" key="1">
    <citation type="submission" date="2019-12" db="EMBL/GenBank/DDBJ databases">
        <title>Genome sequencing and annotation of Brassica cretica.</title>
        <authorList>
            <person name="Studholme D.J."/>
            <person name="Sarris P."/>
        </authorList>
    </citation>
    <scope>NUCLEOTIDE SEQUENCE</scope>
    <source>
        <strain evidence="2">PFS-109/04</strain>
        <tissue evidence="2">Leaf</tissue>
    </source>
</reference>
<organism evidence="2 3">
    <name type="scientific">Brassica cretica</name>
    <name type="common">Mustard</name>
    <dbReference type="NCBI Taxonomy" id="69181"/>
    <lineage>
        <taxon>Eukaryota</taxon>
        <taxon>Viridiplantae</taxon>
        <taxon>Streptophyta</taxon>
        <taxon>Embryophyta</taxon>
        <taxon>Tracheophyta</taxon>
        <taxon>Spermatophyta</taxon>
        <taxon>Magnoliopsida</taxon>
        <taxon>eudicotyledons</taxon>
        <taxon>Gunneridae</taxon>
        <taxon>Pentapetalae</taxon>
        <taxon>rosids</taxon>
        <taxon>malvids</taxon>
        <taxon>Brassicales</taxon>
        <taxon>Brassicaceae</taxon>
        <taxon>Brassiceae</taxon>
        <taxon>Brassica</taxon>
    </lineage>
</organism>
<feature type="region of interest" description="Disordered" evidence="1">
    <location>
        <begin position="17"/>
        <end position="46"/>
    </location>
</feature>
<evidence type="ECO:0000256" key="1">
    <source>
        <dbReference type="SAM" id="MobiDB-lite"/>
    </source>
</evidence>
<proteinExistence type="predicted"/>
<evidence type="ECO:0000313" key="3">
    <source>
        <dbReference type="Proteomes" id="UP000712600"/>
    </source>
</evidence>
<dbReference type="EMBL" id="QGKX02001347">
    <property type="protein sequence ID" value="KAF3522543.1"/>
    <property type="molecule type" value="Genomic_DNA"/>
</dbReference>
<accession>A0A8S9PGA7</accession>
<name>A0A8S9PGA7_BRACR</name>
<sequence length="101" mass="10522">MGEVTSVASPILDRIIGTSHGARRRTSQSWGSEPVAGQGREQAQPADDIVELSHSDLGITGADRLAHSAGNSWWPAQLSSVECYGPGRCGRVMGGYGLVGS</sequence>
<comment type="caution">
    <text evidence="2">The sequence shown here is derived from an EMBL/GenBank/DDBJ whole genome shotgun (WGS) entry which is preliminary data.</text>
</comment>
<gene>
    <name evidence="2" type="ORF">F2Q69_00047802</name>
</gene>
<evidence type="ECO:0000313" key="2">
    <source>
        <dbReference type="EMBL" id="KAF3522543.1"/>
    </source>
</evidence>
<protein>
    <submittedName>
        <fullName evidence="2">Uncharacterized protein</fullName>
    </submittedName>
</protein>